<accession>A0A160P2A6</accession>
<reference evidence="2 3" key="1">
    <citation type="journal article" date="2016" name="Genome Announc.">
        <title>Complete Genome Sequence of Thiostrepton-Producing Streptomyces laurentii ATCC 31255.</title>
        <authorList>
            <person name="Doi K."/>
            <person name="Fujino Y."/>
            <person name="Nagayoshi Y."/>
            <person name="Ohshima T."/>
            <person name="Ogata S."/>
        </authorList>
    </citation>
    <scope>NUCLEOTIDE SEQUENCE [LARGE SCALE GENOMIC DNA]</scope>
    <source>
        <strain evidence="2 3">ATCC 31255</strain>
    </source>
</reference>
<dbReference type="AlphaFoldDB" id="A0A160P2A6"/>
<proteinExistence type="predicted"/>
<keyword evidence="3" id="KW-1185">Reference proteome</keyword>
<feature type="compositionally biased region" description="Polar residues" evidence="1">
    <location>
        <begin position="101"/>
        <end position="114"/>
    </location>
</feature>
<name>A0A160P2A6_STRLU</name>
<sequence length="114" mass="12640">MDAIPVLDWGEPQHFDHRRDRPCCLCGRPTPLRSHAGEPAHKVCAEQWNADHPDAPRLYRPPDKTDPTRPQHDIGTVRFHNDGPTTPILSRPAPTAVLRPLNTNTSSSPGLFAA</sequence>
<evidence type="ECO:0000313" key="3">
    <source>
        <dbReference type="Proteomes" id="UP000217676"/>
    </source>
</evidence>
<dbReference type="EMBL" id="AP017424">
    <property type="protein sequence ID" value="BAU84691.1"/>
    <property type="molecule type" value="Genomic_DNA"/>
</dbReference>
<protein>
    <submittedName>
        <fullName evidence="2">Uncharacterized protein</fullName>
    </submittedName>
</protein>
<evidence type="ECO:0000256" key="1">
    <source>
        <dbReference type="SAM" id="MobiDB-lite"/>
    </source>
</evidence>
<organism evidence="2 3">
    <name type="scientific">Streptomyces laurentii</name>
    <dbReference type="NCBI Taxonomy" id="39478"/>
    <lineage>
        <taxon>Bacteria</taxon>
        <taxon>Bacillati</taxon>
        <taxon>Actinomycetota</taxon>
        <taxon>Actinomycetes</taxon>
        <taxon>Kitasatosporales</taxon>
        <taxon>Streptomycetaceae</taxon>
        <taxon>Streptomyces</taxon>
    </lineage>
</organism>
<feature type="region of interest" description="Disordered" evidence="1">
    <location>
        <begin position="47"/>
        <end position="114"/>
    </location>
</feature>
<dbReference type="KEGG" id="slau:SLA_3787"/>
<feature type="compositionally biased region" description="Basic and acidic residues" evidence="1">
    <location>
        <begin position="47"/>
        <end position="72"/>
    </location>
</feature>
<evidence type="ECO:0000313" key="2">
    <source>
        <dbReference type="EMBL" id="BAU84691.1"/>
    </source>
</evidence>
<gene>
    <name evidence="2" type="ORF">SLA_3787</name>
</gene>
<dbReference type="Proteomes" id="UP000217676">
    <property type="component" value="Chromosome"/>
</dbReference>